<protein>
    <recommendedName>
        <fullName evidence="4">Xylanolytic transcriptional activator regulatory domain-containing protein</fullName>
    </recommendedName>
</protein>
<sequence length="627" mass="71032">MRCDRQLPCKTCVSKDIALSCTYTPDPQRKAVVVGVGDRIQQLEALVRSLMQQQQQQQQQPNSQDGATATSPMPSEHGNGNMRLHSHGSNYVSSVHWAAILDSISELNDTYETERQAAMLTSGDHVPHYSPGPRLLYEPVQATKDEIISSIPARAVVDRMVARYFNTQDVAPAVLSSGQFLQEVRSHPPFHFNSNDSTNMHFPLQYEIFWQDPDATSFAWLGLLFSIMCLSTQYQHLTEDPAEPESLMRVHMFRERAVHCLVLGHFTKGGPHVLETMIIHCTSEIFMYKDAEIGLWLLLGILVQLALSLGYHRDPQNFSHISPFAGEMRRRVWAAIVQMDLRLSSQMGLPRLLKSQQCDTSEPRNLLDSDFDEASVELPPSRPETEVTPVLYGLAKIRIDSIGVLISDLVADTREHLLPEIMHLDGKLHEAETSLPPIFRWQPLGQSLMIPPQIVLHRLALQLTVQRLVISLHRRYLSASYAADERYEYSREACVRAAIKILEFQQMVHEETQPGGLLYPVRWLRSSLLQSIFLLGMSILCYYVQLMKSATNVPLDRDKILELLRNTYPIWLRSSTVSQDARKAVEYLSLVLGLPHQQHHTQLANKTTAAPSTTPHDQVAWDAYHGD</sequence>
<dbReference type="SMART" id="SM00906">
    <property type="entry name" value="Fungal_trans"/>
    <property type="match status" value="1"/>
</dbReference>
<feature type="region of interest" description="Disordered" evidence="3">
    <location>
        <begin position="51"/>
        <end position="86"/>
    </location>
</feature>
<proteinExistence type="predicted"/>
<dbReference type="AlphaFoldDB" id="A0A370T9T7"/>
<feature type="compositionally biased region" description="Polar residues" evidence="3">
    <location>
        <begin position="61"/>
        <end position="73"/>
    </location>
</feature>
<dbReference type="GO" id="GO:0006351">
    <property type="term" value="P:DNA-templated transcription"/>
    <property type="evidence" value="ECO:0007669"/>
    <property type="project" value="InterPro"/>
</dbReference>
<evidence type="ECO:0000313" key="5">
    <source>
        <dbReference type="EMBL" id="RDL30420.1"/>
    </source>
</evidence>
<dbReference type="InterPro" id="IPR050613">
    <property type="entry name" value="Sec_Metabolite_Reg"/>
</dbReference>
<dbReference type="PANTHER" id="PTHR31001">
    <property type="entry name" value="UNCHARACTERIZED TRANSCRIPTIONAL REGULATORY PROTEIN"/>
    <property type="match status" value="1"/>
</dbReference>
<feature type="domain" description="Xylanolytic transcriptional activator regulatory" evidence="4">
    <location>
        <begin position="295"/>
        <end position="369"/>
    </location>
</feature>
<reference evidence="5 6" key="1">
    <citation type="journal article" date="2018" name="IMA Fungus">
        <title>IMA Genome-F 9: Draft genome sequence of Annulohypoxylon stygium, Aspergillus mulundensis, Berkeleyomyces basicola (syn. Thielaviopsis basicola), Ceratocystis smalleyi, two Cercospora beticola strains, Coleophoma cylindrospora, Fusarium fracticaudum, Phialophora cf. hyalina, and Morchella septimelata.</title>
        <authorList>
            <person name="Wingfield B.D."/>
            <person name="Bills G.F."/>
            <person name="Dong Y."/>
            <person name="Huang W."/>
            <person name="Nel W.J."/>
            <person name="Swalarsk-Parry B.S."/>
            <person name="Vaghefi N."/>
            <person name="Wilken P.M."/>
            <person name="An Z."/>
            <person name="de Beer Z.W."/>
            <person name="De Vos L."/>
            <person name="Chen L."/>
            <person name="Duong T.A."/>
            <person name="Gao Y."/>
            <person name="Hammerbacher A."/>
            <person name="Kikkert J.R."/>
            <person name="Li Y."/>
            <person name="Li H."/>
            <person name="Li K."/>
            <person name="Li Q."/>
            <person name="Liu X."/>
            <person name="Ma X."/>
            <person name="Naidoo K."/>
            <person name="Pethybridge S.J."/>
            <person name="Sun J."/>
            <person name="Steenkamp E.T."/>
            <person name="van der Nest M.A."/>
            <person name="van Wyk S."/>
            <person name="Wingfield M.J."/>
            <person name="Xiong C."/>
            <person name="Yue Q."/>
            <person name="Zhang X."/>
        </authorList>
    </citation>
    <scope>NUCLEOTIDE SEQUENCE [LARGE SCALE GENOMIC DNA]</scope>
    <source>
        <strain evidence="5 6">BP 5553</strain>
    </source>
</reference>
<comment type="caution">
    <text evidence="5">The sequence shown here is derived from an EMBL/GenBank/DDBJ whole genome shotgun (WGS) entry which is preliminary data.</text>
</comment>
<evidence type="ECO:0000256" key="2">
    <source>
        <dbReference type="ARBA" id="ARBA00023242"/>
    </source>
</evidence>
<dbReference type="Pfam" id="PF04082">
    <property type="entry name" value="Fungal_trans"/>
    <property type="match status" value="1"/>
</dbReference>
<dbReference type="RefSeq" id="XP_031864945.1">
    <property type="nucleotide sequence ID" value="XM_032018921.1"/>
</dbReference>
<dbReference type="InterPro" id="IPR036864">
    <property type="entry name" value="Zn2-C6_fun-type_DNA-bd_sf"/>
</dbReference>
<dbReference type="Gene3D" id="4.10.240.10">
    <property type="entry name" value="Zn(2)-C6 fungal-type DNA-binding domain"/>
    <property type="match status" value="1"/>
</dbReference>
<gene>
    <name evidence="5" type="ORF">BP5553_10298</name>
</gene>
<dbReference type="STRING" id="2656787.A0A370T9T7"/>
<dbReference type="Proteomes" id="UP000254866">
    <property type="component" value="Unassembled WGS sequence"/>
</dbReference>
<organism evidence="5 6">
    <name type="scientific">Venustampulla echinocandica</name>
    <dbReference type="NCBI Taxonomy" id="2656787"/>
    <lineage>
        <taxon>Eukaryota</taxon>
        <taxon>Fungi</taxon>
        <taxon>Dikarya</taxon>
        <taxon>Ascomycota</taxon>
        <taxon>Pezizomycotina</taxon>
        <taxon>Leotiomycetes</taxon>
        <taxon>Helotiales</taxon>
        <taxon>Pleuroascaceae</taxon>
        <taxon>Venustampulla</taxon>
    </lineage>
</organism>
<evidence type="ECO:0000256" key="3">
    <source>
        <dbReference type="SAM" id="MobiDB-lite"/>
    </source>
</evidence>
<evidence type="ECO:0000259" key="4">
    <source>
        <dbReference type="SMART" id="SM00906"/>
    </source>
</evidence>
<evidence type="ECO:0000313" key="6">
    <source>
        <dbReference type="Proteomes" id="UP000254866"/>
    </source>
</evidence>
<dbReference type="GeneID" id="43603147"/>
<dbReference type="GO" id="GO:0008270">
    <property type="term" value="F:zinc ion binding"/>
    <property type="evidence" value="ECO:0007669"/>
    <property type="project" value="InterPro"/>
</dbReference>
<dbReference type="GO" id="GO:0005634">
    <property type="term" value="C:nucleus"/>
    <property type="evidence" value="ECO:0007669"/>
    <property type="project" value="UniProtKB-SubCell"/>
</dbReference>
<name>A0A370T9T7_9HELO</name>
<dbReference type="GO" id="GO:0000981">
    <property type="term" value="F:DNA-binding transcription factor activity, RNA polymerase II-specific"/>
    <property type="evidence" value="ECO:0007669"/>
    <property type="project" value="InterPro"/>
</dbReference>
<keyword evidence="6" id="KW-1185">Reference proteome</keyword>
<dbReference type="PANTHER" id="PTHR31001:SF74">
    <property type="entry name" value="ZN(II)2CYS6 TRANSCRIPTION FACTOR (EUROFUNG)"/>
    <property type="match status" value="1"/>
</dbReference>
<dbReference type="InterPro" id="IPR007219">
    <property type="entry name" value="XnlR_reg_dom"/>
</dbReference>
<evidence type="ECO:0000256" key="1">
    <source>
        <dbReference type="ARBA" id="ARBA00004123"/>
    </source>
</evidence>
<dbReference type="CDD" id="cd12148">
    <property type="entry name" value="fungal_TF_MHR"/>
    <property type="match status" value="1"/>
</dbReference>
<dbReference type="EMBL" id="NPIC01000015">
    <property type="protein sequence ID" value="RDL30420.1"/>
    <property type="molecule type" value="Genomic_DNA"/>
</dbReference>
<comment type="subcellular location">
    <subcellularLocation>
        <location evidence="1">Nucleus</location>
    </subcellularLocation>
</comment>
<accession>A0A370T9T7</accession>
<dbReference type="GO" id="GO:0003677">
    <property type="term" value="F:DNA binding"/>
    <property type="evidence" value="ECO:0007669"/>
    <property type="project" value="InterPro"/>
</dbReference>
<keyword evidence="2" id="KW-0539">Nucleus</keyword>
<dbReference type="OrthoDB" id="4934715at2759"/>